<organism evidence="2 3">
    <name type="scientific">Hydrococcus rivularis NIES-593</name>
    <dbReference type="NCBI Taxonomy" id="1921803"/>
    <lineage>
        <taxon>Bacteria</taxon>
        <taxon>Bacillati</taxon>
        <taxon>Cyanobacteriota</taxon>
        <taxon>Cyanophyceae</taxon>
        <taxon>Pleurocapsales</taxon>
        <taxon>Hydrococcaceae</taxon>
        <taxon>Hydrococcus</taxon>
    </lineage>
</organism>
<dbReference type="InterPro" id="IPR051554">
    <property type="entry name" value="Acetyltransferase_Eis"/>
</dbReference>
<keyword evidence="3" id="KW-1185">Reference proteome</keyword>
<dbReference type="Proteomes" id="UP000186868">
    <property type="component" value="Unassembled WGS sequence"/>
</dbReference>
<dbReference type="Pfam" id="PF13527">
    <property type="entry name" value="Acetyltransf_9"/>
    <property type="match status" value="1"/>
</dbReference>
<dbReference type="GO" id="GO:0034069">
    <property type="term" value="F:aminoglycoside N-acetyltransferase activity"/>
    <property type="evidence" value="ECO:0007669"/>
    <property type="project" value="TreeGrafter"/>
</dbReference>
<gene>
    <name evidence="2" type="ORF">NIES593_04390</name>
</gene>
<dbReference type="PANTHER" id="PTHR37817">
    <property type="entry name" value="N-ACETYLTRANSFERASE EIS"/>
    <property type="match status" value="1"/>
</dbReference>
<dbReference type="STRING" id="1921803.NIES593_04390"/>
<dbReference type="Gene3D" id="3.40.630.30">
    <property type="match status" value="2"/>
</dbReference>
<dbReference type="PROSITE" id="PS51186">
    <property type="entry name" value="GNAT"/>
    <property type="match status" value="1"/>
</dbReference>
<dbReference type="GO" id="GO:0030649">
    <property type="term" value="P:aminoglycoside antibiotic catabolic process"/>
    <property type="evidence" value="ECO:0007669"/>
    <property type="project" value="TreeGrafter"/>
</dbReference>
<dbReference type="Pfam" id="PF13530">
    <property type="entry name" value="SCP2_2"/>
    <property type="match status" value="1"/>
</dbReference>
<feature type="domain" description="N-acetyltransferase" evidence="1">
    <location>
        <begin position="5"/>
        <end position="150"/>
    </location>
</feature>
<sequence>MTSQFEYGSISSLQEIQRLGEIIQQCFGGSPNDWERYLNRIGAENFRVLRQGERAIAGLGIYHMGQWYGGKILSMAGIAAVGVPPEDRGKGIAYELLSRAIEELYQLGVPISVLYPATQALYRKVGYEQGGSFCRWELSVASIWLQERNLSIYPVSPINYTIFEDIYNQQAQVNNGNLVRHRAIWEQVLEPPKEEAIYAYLIGSENEPEGYIIFTQNREKQESAIEIRDWAILTASAAKRLWTFLGDHRSQIGKISWRGSPFDPFLLLLPEQTAKIIDRMNWMLRIIDVPSALSKRGYPMGLEAELHLEVRDDLLAANNGKFCLSVSEGRGEVTKGGKGTFQIDIRSLASLYTGFLTPQQLQLLDRLKATQEDLETARLLFSGSHPWMADFF</sequence>
<keyword evidence="2" id="KW-0808">Transferase</keyword>
<dbReference type="RefSeq" id="WP_073598423.1">
    <property type="nucleotide sequence ID" value="NZ_MRCB01000003.1"/>
</dbReference>
<dbReference type="Gene3D" id="3.30.1050.10">
    <property type="entry name" value="SCP2 sterol-binding domain"/>
    <property type="match status" value="1"/>
</dbReference>
<dbReference type="SUPFAM" id="SSF55718">
    <property type="entry name" value="SCP-like"/>
    <property type="match status" value="1"/>
</dbReference>
<dbReference type="Pfam" id="PF17668">
    <property type="entry name" value="Acetyltransf_17"/>
    <property type="match status" value="1"/>
</dbReference>
<comment type="caution">
    <text evidence="2">The sequence shown here is derived from an EMBL/GenBank/DDBJ whole genome shotgun (WGS) entry which is preliminary data.</text>
</comment>
<protein>
    <submittedName>
        <fullName evidence="2">GNAT family N-acetyltransferase</fullName>
    </submittedName>
</protein>
<dbReference type="CDD" id="cd04301">
    <property type="entry name" value="NAT_SF"/>
    <property type="match status" value="1"/>
</dbReference>
<evidence type="ECO:0000313" key="3">
    <source>
        <dbReference type="Proteomes" id="UP000186868"/>
    </source>
</evidence>
<dbReference type="InterPro" id="IPR036527">
    <property type="entry name" value="SCP2_sterol-bd_dom_sf"/>
</dbReference>
<dbReference type="SUPFAM" id="SSF55729">
    <property type="entry name" value="Acyl-CoA N-acyltransferases (Nat)"/>
    <property type="match status" value="1"/>
</dbReference>
<dbReference type="AlphaFoldDB" id="A0A1U7HPT7"/>
<dbReference type="PANTHER" id="PTHR37817:SF1">
    <property type="entry name" value="N-ACETYLTRANSFERASE EIS"/>
    <property type="match status" value="1"/>
</dbReference>
<accession>A0A1U7HPT7</accession>
<dbReference type="InterPro" id="IPR025559">
    <property type="entry name" value="Eis_dom"/>
</dbReference>
<proteinExistence type="predicted"/>
<dbReference type="InterPro" id="IPR016181">
    <property type="entry name" value="Acyl_CoA_acyltransferase"/>
</dbReference>
<reference evidence="2 3" key="1">
    <citation type="submission" date="2016-11" db="EMBL/GenBank/DDBJ databases">
        <title>Draft Genome Sequences of Nine Cyanobacterial Strains from Diverse Habitats.</title>
        <authorList>
            <person name="Zhu T."/>
            <person name="Hou S."/>
            <person name="Lu X."/>
            <person name="Hess W.R."/>
        </authorList>
    </citation>
    <scope>NUCLEOTIDE SEQUENCE [LARGE SCALE GENOMIC DNA]</scope>
    <source>
        <strain evidence="2 3">NIES-593</strain>
    </source>
</reference>
<name>A0A1U7HPT7_9CYAN</name>
<dbReference type="EMBL" id="MRCB01000003">
    <property type="protein sequence ID" value="OKH25581.1"/>
    <property type="molecule type" value="Genomic_DNA"/>
</dbReference>
<dbReference type="OrthoDB" id="3498897at2"/>
<evidence type="ECO:0000313" key="2">
    <source>
        <dbReference type="EMBL" id="OKH25581.1"/>
    </source>
</evidence>
<evidence type="ECO:0000259" key="1">
    <source>
        <dbReference type="PROSITE" id="PS51186"/>
    </source>
</evidence>
<dbReference type="InterPro" id="IPR000182">
    <property type="entry name" value="GNAT_dom"/>
</dbReference>
<dbReference type="InterPro" id="IPR041380">
    <property type="entry name" value="Acetyltransf_17"/>
</dbReference>